<dbReference type="Pfam" id="PF08740">
    <property type="entry name" value="BCS1_N"/>
    <property type="match status" value="1"/>
</dbReference>
<dbReference type="SUPFAM" id="SSF52540">
    <property type="entry name" value="P-loop containing nucleoside triphosphate hydrolases"/>
    <property type="match status" value="1"/>
</dbReference>
<dbReference type="Pfam" id="PF00004">
    <property type="entry name" value="AAA"/>
    <property type="match status" value="1"/>
</dbReference>
<dbReference type="InterPro" id="IPR027417">
    <property type="entry name" value="P-loop_NTPase"/>
</dbReference>
<proteinExistence type="predicted"/>
<dbReference type="GO" id="GO:0031966">
    <property type="term" value="C:mitochondrial membrane"/>
    <property type="evidence" value="ECO:0007669"/>
    <property type="project" value="UniProtKB-SubCell"/>
</dbReference>
<evidence type="ECO:0000313" key="4">
    <source>
        <dbReference type="EMBL" id="RWS29723.1"/>
    </source>
</evidence>
<protein>
    <recommendedName>
        <fullName evidence="3">BCS1 N-terminal domain-containing protein</fullName>
    </recommendedName>
</protein>
<dbReference type="OrthoDB" id="10251412at2759"/>
<accession>A0A443SQF0</accession>
<comment type="subcellular location">
    <subcellularLocation>
        <location evidence="1">Mitochondrion membrane</location>
    </subcellularLocation>
</comment>
<dbReference type="STRING" id="299467.A0A443SQF0"/>
<feature type="non-terminal residue" evidence="4">
    <location>
        <position position="280"/>
    </location>
</feature>
<dbReference type="InterPro" id="IPR003959">
    <property type="entry name" value="ATPase_AAA_core"/>
</dbReference>
<reference evidence="4 5" key="1">
    <citation type="journal article" date="2018" name="Gigascience">
        <title>Genomes of trombidid mites reveal novel predicted allergens and laterally-transferred genes associated with secondary metabolism.</title>
        <authorList>
            <person name="Dong X."/>
            <person name="Chaisiri K."/>
            <person name="Xia D."/>
            <person name="Armstrong S.D."/>
            <person name="Fang Y."/>
            <person name="Donnelly M.J."/>
            <person name="Kadowaki T."/>
            <person name="McGarry J.W."/>
            <person name="Darby A.C."/>
            <person name="Makepeace B.L."/>
        </authorList>
    </citation>
    <scope>NUCLEOTIDE SEQUENCE [LARGE SCALE GENOMIC DNA]</scope>
    <source>
        <strain evidence="4">UoL-UT</strain>
    </source>
</reference>
<dbReference type="EMBL" id="NCKV01000793">
    <property type="protein sequence ID" value="RWS29723.1"/>
    <property type="molecule type" value="Genomic_DNA"/>
</dbReference>
<feature type="transmembrane region" description="Helical" evidence="2">
    <location>
        <begin position="18"/>
        <end position="44"/>
    </location>
</feature>
<dbReference type="Proteomes" id="UP000288716">
    <property type="component" value="Unassembled WGS sequence"/>
</dbReference>
<dbReference type="Gene3D" id="3.40.50.300">
    <property type="entry name" value="P-loop containing nucleotide triphosphate hydrolases"/>
    <property type="match status" value="1"/>
</dbReference>
<keyword evidence="2" id="KW-0472">Membrane</keyword>
<dbReference type="InterPro" id="IPR014851">
    <property type="entry name" value="BCS1_N"/>
</dbReference>
<comment type="caution">
    <text evidence="4">The sequence shown here is derived from an EMBL/GenBank/DDBJ whole genome shotgun (WGS) entry which is preliminary data.</text>
</comment>
<keyword evidence="5" id="KW-1185">Reference proteome</keyword>
<dbReference type="GO" id="GO:0016887">
    <property type="term" value="F:ATP hydrolysis activity"/>
    <property type="evidence" value="ECO:0007669"/>
    <property type="project" value="InterPro"/>
</dbReference>
<dbReference type="PANTHER" id="PTHR23070">
    <property type="entry name" value="BCS1 AAA-TYPE ATPASE"/>
    <property type="match status" value="1"/>
</dbReference>
<evidence type="ECO:0000256" key="1">
    <source>
        <dbReference type="ARBA" id="ARBA00004325"/>
    </source>
</evidence>
<keyword evidence="2" id="KW-1133">Transmembrane helix</keyword>
<name>A0A443SQF0_9ACAR</name>
<dbReference type="GO" id="GO:0005524">
    <property type="term" value="F:ATP binding"/>
    <property type="evidence" value="ECO:0007669"/>
    <property type="project" value="InterPro"/>
</dbReference>
<evidence type="ECO:0000256" key="2">
    <source>
        <dbReference type="SAM" id="Phobius"/>
    </source>
</evidence>
<feature type="domain" description="BCS1 N-terminal" evidence="3">
    <location>
        <begin position="26"/>
        <end position="195"/>
    </location>
</feature>
<evidence type="ECO:0000259" key="3">
    <source>
        <dbReference type="SMART" id="SM01024"/>
    </source>
</evidence>
<organism evidence="4 5">
    <name type="scientific">Leptotrombidium deliense</name>
    <dbReference type="NCBI Taxonomy" id="299467"/>
    <lineage>
        <taxon>Eukaryota</taxon>
        <taxon>Metazoa</taxon>
        <taxon>Ecdysozoa</taxon>
        <taxon>Arthropoda</taxon>
        <taxon>Chelicerata</taxon>
        <taxon>Arachnida</taxon>
        <taxon>Acari</taxon>
        <taxon>Acariformes</taxon>
        <taxon>Trombidiformes</taxon>
        <taxon>Prostigmata</taxon>
        <taxon>Anystina</taxon>
        <taxon>Parasitengona</taxon>
        <taxon>Trombiculoidea</taxon>
        <taxon>Trombiculidae</taxon>
        <taxon>Leptotrombidium</taxon>
    </lineage>
</organism>
<dbReference type="AlphaFoldDB" id="A0A443SQF0"/>
<keyword evidence="2" id="KW-0812">Transmembrane</keyword>
<evidence type="ECO:0000313" key="5">
    <source>
        <dbReference type="Proteomes" id="UP000288716"/>
    </source>
</evidence>
<dbReference type="VEuPathDB" id="VectorBase:LDEU002321"/>
<gene>
    <name evidence="4" type="ORF">B4U80_02691</name>
</gene>
<dbReference type="SMART" id="SM01024">
    <property type="entry name" value="BCS1_N"/>
    <property type="match status" value="1"/>
</dbReference>
<sequence>MCFVLDVLLALKSGFTNFFYFTGFALIVTCIVLAALGYAAYVAYAQFCRFFVSTIELHRYNDHGGEAYTWLLQWTYKKLEKCTNVEVAAEMHQNETGKYEPKFHYSPAIGVHYFMYKGSLIKMTRTHFSKDQGRGIIILSRLGRSVEPLYDIVEEAEKEYNAVEPPSNTISVYVAKGDYWHFLGNPRKKRPLSTVYLSGDISMRLLKDIEDFAKSEEWYCEHGIPYRRGYLLYGPPGCGKSSFVKAIAGELGKNICTASLSNPCFTDDKLNELFNSTPEN</sequence>
<dbReference type="InterPro" id="IPR050747">
    <property type="entry name" value="Mitochondrial_chaperone_BCS1"/>
</dbReference>